<evidence type="ECO:0000313" key="7">
    <source>
        <dbReference type="EMBL" id="RGY02189.1"/>
    </source>
</evidence>
<dbReference type="GO" id="GO:0004731">
    <property type="term" value="F:purine-nucleoside phosphorylase activity"/>
    <property type="evidence" value="ECO:0007669"/>
    <property type="project" value="TreeGrafter"/>
</dbReference>
<evidence type="ECO:0000256" key="3">
    <source>
        <dbReference type="ARBA" id="ARBA00048447"/>
    </source>
</evidence>
<evidence type="ECO:0000256" key="1">
    <source>
        <dbReference type="ARBA" id="ARBA00011888"/>
    </source>
</evidence>
<reference evidence="7 8" key="1">
    <citation type="submission" date="2018-08" db="EMBL/GenBank/DDBJ databases">
        <title>A genome reference for cultivated species of the human gut microbiota.</title>
        <authorList>
            <person name="Zou Y."/>
            <person name="Xue W."/>
            <person name="Luo G."/>
        </authorList>
    </citation>
    <scope>NUCLEOTIDE SEQUENCE [LARGE SCALE GENOMIC DNA]</scope>
    <source>
        <strain evidence="7 8">OF03-11</strain>
    </source>
</reference>
<evidence type="ECO:0000313" key="8">
    <source>
        <dbReference type="Proteomes" id="UP000284434"/>
    </source>
</evidence>
<dbReference type="PANTHER" id="PTHR43691:SF11">
    <property type="entry name" value="FI09636P-RELATED"/>
    <property type="match status" value="1"/>
</dbReference>
<reference evidence="5" key="2">
    <citation type="submission" date="2022-01" db="EMBL/GenBank/DDBJ databases">
        <title>Collection of gut derived symbiotic bacterial strains cultured from healthy donors.</title>
        <authorList>
            <person name="Lin H."/>
            <person name="Kohout C."/>
            <person name="Waligurski E."/>
            <person name="Pamer E.G."/>
        </authorList>
    </citation>
    <scope>NUCLEOTIDE SEQUENCE</scope>
    <source>
        <strain evidence="5">DFI.1.149</strain>
    </source>
</reference>
<dbReference type="GO" id="GO:0004850">
    <property type="term" value="F:uridine phosphorylase activity"/>
    <property type="evidence" value="ECO:0007669"/>
    <property type="project" value="UniProtKB-EC"/>
</dbReference>
<dbReference type="SUPFAM" id="SSF53167">
    <property type="entry name" value="Purine and uridine phosphorylases"/>
    <property type="match status" value="1"/>
</dbReference>
<dbReference type="InterPro" id="IPR000845">
    <property type="entry name" value="Nucleoside_phosphorylase_d"/>
</dbReference>
<dbReference type="EMBL" id="QSCO01000049">
    <property type="protein sequence ID" value="RGY02189.1"/>
    <property type="molecule type" value="Genomic_DNA"/>
</dbReference>
<name>A0A1Y4A9E6_9BACT</name>
<dbReference type="RefSeq" id="WP_046402421.1">
    <property type="nucleotide sequence ID" value="NZ_CABJFF010000011.1"/>
</dbReference>
<dbReference type="AlphaFoldDB" id="A0A1Y4A9E6"/>
<dbReference type="Gene3D" id="3.40.50.1580">
    <property type="entry name" value="Nucleoside phosphorylase domain"/>
    <property type="match status" value="1"/>
</dbReference>
<dbReference type="GO" id="GO:0006152">
    <property type="term" value="P:purine nucleoside catabolic process"/>
    <property type="evidence" value="ECO:0007669"/>
    <property type="project" value="TreeGrafter"/>
</dbReference>
<dbReference type="InterPro" id="IPR035994">
    <property type="entry name" value="Nucleoside_phosphorylase_sf"/>
</dbReference>
<evidence type="ECO:0000313" key="5">
    <source>
        <dbReference type="EMBL" id="MCG4960158.1"/>
    </source>
</evidence>
<dbReference type="EMBL" id="JAKNDN010000017">
    <property type="protein sequence ID" value="MCG4960158.1"/>
    <property type="molecule type" value="Genomic_DNA"/>
</dbReference>
<comment type="caution">
    <text evidence="7">The sequence shown here is derived from an EMBL/GenBank/DDBJ whole genome shotgun (WGS) entry which is preliminary data.</text>
</comment>
<gene>
    <name evidence="7" type="ORF">DXA53_19745</name>
    <name evidence="5" type="ORF">L0P03_09895</name>
    <name evidence="6" type="ORF">PN645_12670</name>
</gene>
<organism evidence="7 8">
    <name type="scientific">Odoribacter splanchnicus</name>
    <dbReference type="NCBI Taxonomy" id="28118"/>
    <lineage>
        <taxon>Bacteria</taxon>
        <taxon>Pseudomonadati</taxon>
        <taxon>Bacteroidota</taxon>
        <taxon>Bacteroidia</taxon>
        <taxon>Bacteroidales</taxon>
        <taxon>Odoribacteraceae</taxon>
        <taxon>Odoribacter</taxon>
    </lineage>
</organism>
<evidence type="ECO:0000313" key="6">
    <source>
        <dbReference type="EMBL" id="MDB9223856.1"/>
    </source>
</evidence>
<evidence type="ECO:0000259" key="4">
    <source>
        <dbReference type="Pfam" id="PF01048"/>
    </source>
</evidence>
<dbReference type="CDD" id="cd00436">
    <property type="entry name" value="UP_TbUP-like"/>
    <property type="match status" value="1"/>
</dbReference>
<protein>
    <recommendedName>
        <fullName evidence="2">Uridine phosphorylase</fullName>
        <ecNumber evidence="1">2.4.2.3</ecNumber>
    </recommendedName>
</protein>
<dbReference type="EC" id="2.4.2.3" evidence="1"/>
<dbReference type="PANTHER" id="PTHR43691">
    <property type="entry name" value="URIDINE PHOSPHORYLASE"/>
    <property type="match status" value="1"/>
</dbReference>
<sequence length="291" mass="32224">MASIKSSELITNEDGSIFHLHLLPEDLADDIILVGDPGRVETIASHFQQIELKKSNREFYTITGSYRGHRLSVISTGIGPDNIDIVINELDALAHIDLKTKEIKAIGRTLNIVRIGTSGSVQADIPVDSFVISEKSIGCDGVLRFYANNESVCDHPFEEAFIRHCRWTPSAARPYVVNADPGLVDRLYDEEHTIKGVTLTAVGFYGPQGRVLRLPLAMPGINDRITAFRYEGYKVTNYEMESAAITGLCNLLGHRAATICLIIANRINGDASADYHSYMNKLIRYTLEKLS</sequence>
<accession>A0A1Y4A9E6</accession>
<comment type="catalytic activity">
    <reaction evidence="3">
        <text>uridine + phosphate = alpha-D-ribose 1-phosphate + uracil</text>
        <dbReference type="Rhea" id="RHEA:24388"/>
        <dbReference type="ChEBI" id="CHEBI:16704"/>
        <dbReference type="ChEBI" id="CHEBI:17568"/>
        <dbReference type="ChEBI" id="CHEBI:43474"/>
        <dbReference type="ChEBI" id="CHEBI:57720"/>
        <dbReference type="EC" id="2.4.2.3"/>
    </reaction>
</comment>
<dbReference type="Proteomes" id="UP001199750">
    <property type="component" value="Unassembled WGS sequence"/>
</dbReference>
<feature type="domain" description="Nucleoside phosphorylase" evidence="4">
    <location>
        <begin position="31"/>
        <end position="273"/>
    </location>
</feature>
<dbReference type="EMBL" id="JAQMRD010000016">
    <property type="protein sequence ID" value="MDB9223856.1"/>
    <property type="molecule type" value="Genomic_DNA"/>
</dbReference>
<dbReference type="Proteomes" id="UP001212263">
    <property type="component" value="Unassembled WGS sequence"/>
</dbReference>
<dbReference type="GO" id="GO:0005829">
    <property type="term" value="C:cytosol"/>
    <property type="evidence" value="ECO:0007669"/>
    <property type="project" value="TreeGrafter"/>
</dbReference>
<evidence type="ECO:0000256" key="2">
    <source>
        <dbReference type="ARBA" id="ARBA00021980"/>
    </source>
</evidence>
<proteinExistence type="predicted"/>
<reference evidence="6" key="3">
    <citation type="submission" date="2023-01" db="EMBL/GenBank/DDBJ databases">
        <title>Human gut microbiome strain richness.</title>
        <authorList>
            <person name="Chen-Liaw A."/>
        </authorList>
    </citation>
    <scope>NUCLEOTIDE SEQUENCE</scope>
    <source>
        <strain evidence="6">RTP21484st1_B7_RTP21484_190118</strain>
    </source>
</reference>
<dbReference type="Proteomes" id="UP000284434">
    <property type="component" value="Unassembled WGS sequence"/>
</dbReference>
<dbReference type="Pfam" id="PF01048">
    <property type="entry name" value="PNP_UDP_1"/>
    <property type="match status" value="1"/>
</dbReference>